<dbReference type="EC" id="2.5.1.18" evidence="3"/>
<keyword evidence="6" id="KW-0256">Endoplasmic reticulum</keyword>
<evidence type="ECO:0000256" key="13">
    <source>
        <dbReference type="SAM" id="Phobius"/>
    </source>
</evidence>
<comment type="function">
    <text evidence="1">Conjugation of reduced glutathione to a wide number of exogenous and endogenous hydrophobic electrophiles.</text>
</comment>
<evidence type="ECO:0000256" key="6">
    <source>
        <dbReference type="ARBA" id="ARBA00022824"/>
    </source>
</evidence>
<keyword evidence="4" id="KW-0808">Transferase</keyword>
<evidence type="ECO:0000256" key="9">
    <source>
        <dbReference type="ARBA" id="ARBA00023136"/>
    </source>
</evidence>
<comment type="subcellular location">
    <subcellularLocation>
        <location evidence="2">Endoplasmic reticulum membrane</location>
        <topology evidence="2">Multi-pass membrane protein</topology>
    </subcellularLocation>
</comment>
<evidence type="ECO:0000256" key="2">
    <source>
        <dbReference type="ARBA" id="ARBA00004477"/>
    </source>
</evidence>
<reference evidence="14 15" key="1">
    <citation type="submission" date="2019-01" db="EMBL/GenBank/DDBJ databases">
        <authorList>
            <person name="Deng T."/>
        </authorList>
    </citation>
    <scope>NUCLEOTIDE SEQUENCE [LARGE SCALE GENOMIC DNA]</scope>
    <source>
        <strain evidence="14 15">F8825</strain>
    </source>
</reference>
<dbReference type="InterPro" id="IPR040162">
    <property type="entry name" value="MGST1-like"/>
</dbReference>
<organism evidence="14 15">
    <name type="scientific">Ciceribacter ferrooxidans</name>
    <dbReference type="NCBI Taxonomy" id="2509717"/>
    <lineage>
        <taxon>Bacteria</taxon>
        <taxon>Pseudomonadati</taxon>
        <taxon>Pseudomonadota</taxon>
        <taxon>Alphaproteobacteria</taxon>
        <taxon>Hyphomicrobiales</taxon>
        <taxon>Rhizobiaceae</taxon>
        <taxon>Ciceribacter</taxon>
    </lineage>
</organism>
<proteinExistence type="predicted"/>
<evidence type="ECO:0000313" key="14">
    <source>
        <dbReference type="EMBL" id="RYC14007.1"/>
    </source>
</evidence>
<evidence type="ECO:0000256" key="8">
    <source>
        <dbReference type="ARBA" id="ARBA00022990"/>
    </source>
</evidence>
<evidence type="ECO:0000256" key="5">
    <source>
        <dbReference type="ARBA" id="ARBA00022692"/>
    </source>
</evidence>
<dbReference type="InterPro" id="IPR001129">
    <property type="entry name" value="Membr-assoc_MAPEG"/>
</dbReference>
<dbReference type="PANTHER" id="PTHR10689:SF6">
    <property type="entry name" value="MICROSOMAL GLUTATHIONE S-TRANSFERASE 1"/>
    <property type="match status" value="1"/>
</dbReference>
<keyword evidence="15" id="KW-1185">Reference proteome</keyword>
<evidence type="ECO:0000313" key="15">
    <source>
        <dbReference type="Proteomes" id="UP000291088"/>
    </source>
</evidence>
<keyword evidence="8" id="KW-0007">Acetylation</keyword>
<gene>
    <name evidence="14" type="ORF">EUU22_10825</name>
</gene>
<dbReference type="InterPro" id="IPR023352">
    <property type="entry name" value="MAPEG-like_dom_sf"/>
</dbReference>
<dbReference type="SUPFAM" id="SSF161084">
    <property type="entry name" value="MAPEG domain-like"/>
    <property type="match status" value="1"/>
</dbReference>
<dbReference type="RefSeq" id="WP_129332019.1">
    <property type="nucleotide sequence ID" value="NZ_SDVB01000216.1"/>
</dbReference>
<sequence length="148" mass="15987">MNEYSVHYPLLTIFGLAVLFLGLKALVLGAATAATRGRIKQFINAEDAAWLKGTHVELDSEAVARIGRAHRNDLENLLVFAIAGAIYLAAGASEIAGIIYSGFYVVARLLHTFAYLSGRPLLRRNAYTLGFFVIAVMAVHAAVVLIIN</sequence>
<dbReference type="Proteomes" id="UP000291088">
    <property type="component" value="Unassembled WGS sequence"/>
</dbReference>
<dbReference type="AlphaFoldDB" id="A0A4V1RQT8"/>
<evidence type="ECO:0000256" key="10">
    <source>
        <dbReference type="ARBA" id="ARBA00038540"/>
    </source>
</evidence>
<keyword evidence="9 13" id="KW-0472">Membrane</keyword>
<accession>A0A4V1RQT8</accession>
<evidence type="ECO:0000256" key="4">
    <source>
        <dbReference type="ARBA" id="ARBA00022679"/>
    </source>
</evidence>
<feature type="transmembrane region" description="Helical" evidence="13">
    <location>
        <begin position="77"/>
        <end position="106"/>
    </location>
</feature>
<keyword evidence="5 13" id="KW-0812">Transmembrane</keyword>
<comment type="caution">
    <text evidence="14">The sequence shown here is derived from an EMBL/GenBank/DDBJ whole genome shotgun (WGS) entry which is preliminary data.</text>
</comment>
<keyword evidence="7 13" id="KW-1133">Transmembrane helix</keyword>
<evidence type="ECO:0000256" key="7">
    <source>
        <dbReference type="ARBA" id="ARBA00022989"/>
    </source>
</evidence>
<comment type="catalytic activity">
    <reaction evidence="12">
        <text>RX + glutathione = an S-substituted glutathione + a halide anion + H(+)</text>
        <dbReference type="Rhea" id="RHEA:16437"/>
        <dbReference type="ChEBI" id="CHEBI:15378"/>
        <dbReference type="ChEBI" id="CHEBI:16042"/>
        <dbReference type="ChEBI" id="CHEBI:17792"/>
        <dbReference type="ChEBI" id="CHEBI:57925"/>
        <dbReference type="ChEBI" id="CHEBI:90779"/>
        <dbReference type="EC" id="2.5.1.18"/>
    </reaction>
    <physiologicalReaction direction="left-to-right" evidence="12">
        <dbReference type="Rhea" id="RHEA:16438"/>
    </physiologicalReaction>
</comment>
<dbReference type="GO" id="GO:0016020">
    <property type="term" value="C:membrane"/>
    <property type="evidence" value="ECO:0007669"/>
    <property type="project" value="InterPro"/>
</dbReference>
<dbReference type="OrthoDB" id="6365081at2"/>
<feature type="transmembrane region" description="Helical" evidence="13">
    <location>
        <begin position="126"/>
        <end position="147"/>
    </location>
</feature>
<dbReference type="EMBL" id="SDVB01000216">
    <property type="protein sequence ID" value="RYC14007.1"/>
    <property type="molecule type" value="Genomic_DNA"/>
</dbReference>
<dbReference type="PANTHER" id="PTHR10689">
    <property type="entry name" value="MICROSOMAL GLUTATHIONE S-TRANSFERASE 1"/>
    <property type="match status" value="1"/>
</dbReference>
<dbReference type="GO" id="GO:0004364">
    <property type="term" value="F:glutathione transferase activity"/>
    <property type="evidence" value="ECO:0007669"/>
    <property type="project" value="UniProtKB-EC"/>
</dbReference>
<dbReference type="Gene3D" id="1.20.120.550">
    <property type="entry name" value="Membrane associated eicosanoid/glutathione metabolism-like domain"/>
    <property type="match status" value="1"/>
</dbReference>
<protein>
    <recommendedName>
        <fullName evidence="11">Microsomal glutathione S-transferase 1</fullName>
        <ecNumber evidence="3">2.5.1.18</ecNumber>
    </recommendedName>
</protein>
<evidence type="ECO:0000256" key="1">
    <source>
        <dbReference type="ARBA" id="ARBA00003701"/>
    </source>
</evidence>
<name>A0A4V1RQT8_9HYPH</name>
<evidence type="ECO:0000256" key="3">
    <source>
        <dbReference type="ARBA" id="ARBA00012452"/>
    </source>
</evidence>
<feature type="transmembrane region" description="Helical" evidence="13">
    <location>
        <begin position="6"/>
        <end position="31"/>
    </location>
</feature>
<evidence type="ECO:0000256" key="12">
    <source>
        <dbReference type="ARBA" id="ARBA00049385"/>
    </source>
</evidence>
<comment type="subunit">
    <text evidence="10">Homotrimer; The trimer binds only one molecule of glutathione.</text>
</comment>
<evidence type="ECO:0000256" key="11">
    <source>
        <dbReference type="ARBA" id="ARBA00039397"/>
    </source>
</evidence>
<dbReference type="Pfam" id="PF01124">
    <property type="entry name" value="MAPEG"/>
    <property type="match status" value="1"/>
</dbReference>